<organism evidence="3">
    <name type="scientific">Physcomitrium patens</name>
    <name type="common">Spreading-leaved earth moss</name>
    <name type="synonym">Physcomitrella patens</name>
    <dbReference type="NCBI Taxonomy" id="3218"/>
    <lineage>
        <taxon>Eukaryota</taxon>
        <taxon>Viridiplantae</taxon>
        <taxon>Streptophyta</taxon>
        <taxon>Embryophyta</taxon>
        <taxon>Bryophyta</taxon>
        <taxon>Bryophytina</taxon>
        <taxon>Bryopsida</taxon>
        <taxon>Funariidae</taxon>
        <taxon>Funariales</taxon>
        <taxon>Funariaceae</taxon>
        <taxon>Physcomitrium</taxon>
    </lineage>
</organism>
<dbReference type="SUPFAM" id="SSF52833">
    <property type="entry name" value="Thioredoxin-like"/>
    <property type="match status" value="1"/>
</dbReference>
<sequence length="626" mass="68811">MGCTVSRDDAAFTEREKDRIGSFRRVGKSSSFTHLRSTKPRDLHYDYHVVALTSSTYGLMKLLETENVNEHLVSVIGGKRANTSGYSTIRKPDSITSDERPSKKWTDMAMGASRFKLEQLRKDKIEAKYPLNPKEAEEAPGPSEAETINTWELMEGLDDQTTPLITPLTTTTVSTKEIGDDLLNKVSDAPMVKALPRSRSLSAVDGLKMLNKGGIARPDLVTLDSTSSVAQTSTTQSSEYSNRGSTDLSSVRSMDYSLRSSQPLGSTGLPAEFAQQYSGPLNGVGLPVEFTQRYSGPLNNAGAPLSFSQRYSGPLNSSRLPAEFLHRYSGPLSNAGLPTGQVMGFPVQDFQTVFPSVSDVLLGDETTNSNLFDPDILATFQDMIHLEERSSSEDDWYHIRSSDGEASTSSTDDGDSPVQWTSRNQNAFENSAKICDGSRDASQSGTFAPRRISFAKVMPVDPPEIADPLLQFERKCPPGGERRVVLYLTSLRGVRKTFEDCHSLKMILQSFPVWVDERDVSMHAEFRQEVTDLLGGPVIVPRVFIKGHYIGGPDEVRRLHEDGKLGALLQDLPVVQYRKPCDGCGDVRFVPCPECSGSCKIITDTNDVAQCPDCNENGLIRCPVCF</sequence>
<name>A0A2K1KPZ4_PHYPA</name>
<protein>
    <recommendedName>
        <fullName evidence="2">Glutaredoxin domain-containing protein</fullName>
    </recommendedName>
</protein>
<dbReference type="EnsemblPlants" id="Pp3c4_25820V3.3">
    <property type="protein sequence ID" value="PAC:32920449.CDS.1"/>
    <property type="gene ID" value="Pp3c4_25820"/>
</dbReference>
<dbReference type="Gramene" id="Pp3c4_25820V3.4">
    <property type="protein sequence ID" value="PAC:32920450.CDS.1"/>
    <property type="gene ID" value="Pp3c4_25820"/>
</dbReference>
<dbReference type="FunCoup" id="A0A2K1KPZ4">
    <property type="interactions" value="29"/>
</dbReference>
<gene>
    <name evidence="4" type="primary">LOC112281336</name>
    <name evidence="3" type="ORF">PHYPA_006761</name>
</gene>
<dbReference type="EMBL" id="ABEU02000004">
    <property type="protein sequence ID" value="PNR55864.1"/>
    <property type="molecule type" value="Genomic_DNA"/>
</dbReference>
<dbReference type="PROSITE" id="PS51354">
    <property type="entry name" value="GLUTAREDOXIN_2"/>
    <property type="match status" value="1"/>
</dbReference>
<dbReference type="Gramene" id="Pp3c4_25820V3.2">
    <property type="protein sequence ID" value="PAC:32920448.CDS.1"/>
    <property type="gene ID" value="Pp3c4_25820"/>
</dbReference>
<dbReference type="Gene3D" id="3.40.30.10">
    <property type="entry name" value="Glutaredoxin"/>
    <property type="match status" value="1"/>
</dbReference>
<dbReference type="Proteomes" id="UP000006727">
    <property type="component" value="Chromosome 4"/>
</dbReference>
<dbReference type="PANTHER" id="PTHR45669:SF22">
    <property type="entry name" value="GLUTAREDOXIN DOMAIN-CONTAINING CYSTEINE-RICH PROTEIN CG12206-RELATED"/>
    <property type="match status" value="1"/>
</dbReference>
<reference evidence="3 5" key="1">
    <citation type="journal article" date="2008" name="Science">
        <title>The Physcomitrella genome reveals evolutionary insights into the conquest of land by plants.</title>
        <authorList>
            <person name="Rensing S."/>
            <person name="Lang D."/>
            <person name="Zimmer A."/>
            <person name="Terry A."/>
            <person name="Salamov A."/>
            <person name="Shapiro H."/>
            <person name="Nishiyama T."/>
            <person name="Perroud P.-F."/>
            <person name="Lindquist E."/>
            <person name="Kamisugi Y."/>
            <person name="Tanahashi T."/>
            <person name="Sakakibara K."/>
            <person name="Fujita T."/>
            <person name="Oishi K."/>
            <person name="Shin-I T."/>
            <person name="Kuroki Y."/>
            <person name="Toyoda A."/>
            <person name="Suzuki Y."/>
            <person name="Hashimoto A."/>
            <person name="Yamaguchi K."/>
            <person name="Sugano A."/>
            <person name="Kohara Y."/>
            <person name="Fujiyama A."/>
            <person name="Anterola A."/>
            <person name="Aoki S."/>
            <person name="Ashton N."/>
            <person name="Barbazuk W.B."/>
            <person name="Barker E."/>
            <person name="Bennetzen J."/>
            <person name="Bezanilla M."/>
            <person name="Blankenship R."/>
            <person name="Cho S.H."/>
            <person name="Dutcher S."/>
            <person name="Estelle M."/>
            <person name="Fawcett J.A."/>
            <person name="Gundlach H."/>
            <person name="Hanada K."/>
            <person name="Heyl A."/>
            <person name="Hicks K.A."/>
            <person name="Hugh J."/>
            <person name="Lohr M."/>
            <person name="Mayer K."/>
            <person name="Melkozernov A."/>
            <person name="Murata T."/>
            <person name="Nelson D."/>
            <person name="Pils B."/>
            <person name="Prigge M."/>
            <person name="Reiss B."/>
            <person name="Renner T."/>
            <person name="Rombauts S."/>
            <person name="Rushton P."/>
            <person name="Sanderfoot A."/>
            <person name="Schween G."/>
            <person name="Shiu S.-H."/>
            <person name="Stueber K."/>
            <person name="Theodoulou F.L."/>
            <person name="Tu H."/>
            <person name="Van de Peer Y."/>
            <person name="Verrier P.J."/>
            <person name="Waters E."/>
            <person name="Wood A."/>
            <person name="Yang L."/>
            <person name="Cove D."/>
            <person name="Cuming A."/>
            <person name="Hasebe M."/>
            <person name="Lucas S."/>
            <person name="Mishler D.B."/>
            <person name="Reski R."/>
            <person name="Grigoriev I."/>
            <person name="Quatrano R.S."/>
            <person name="Boore J.L."/>
        </authorList>
    </citation>
    <scope>NUCLEOTIDE SEQUENCE [LARGE SCALE GENOMIC DNA]</scope>
    <source>
        <strain evidence="4 5">cv. Gransden 2004</strain>
    </source>
</reference>
<evidence type="ECO:0000256" key="1">
    <source>
        <dbReference type="SAM" id="MobiDB-lite"/>
    </source>
</evidence>
<dbReference type="InterPro" id="IPR002109">
    <property type="entry name" value="Glutaredoxin"/>
</dbReference>
<dbReference type="Pfam" id="PF00462">
    <property type="entry name" value="Glutaredoxin"/>
    <property type="match status" value="1"/>
</dbReference>
<dbReference type="OrthoDB" id="423313at2759"/>
<dbReference type="GeneID" id="112281336"/>
<dbReference type="EnsemblPlants" id="Pp3c4_25820V3.2">
    <property type="protein sequence ID" value="PAC:32920448.CDS.1"/>
    <property type="gene ID" value="Pp3c4_25820"/>
</dbReference>
<feature type="compositionally biased region" description="Low complexity" evidence="1">
    <location>
        <begin position="225"/>
        <end position="238"/>
    </location>
</feature>
<dbReference type="CDD" id="cd03031">
    <property type="entry name" value="GRX_GRX_like"/>
    <property type="match status" value="1"/>
</dbReference>
<dbReference type="InterPro" id="IPR036249">
    <property type="entry name" value="Thioredoxin-like_sf"/>
</dbReference>
<reference evidence="4" key="3">
    <citation type="submission" date="2020-12" db="UniProtKB">
        <authorList>
            <consortium name="EnsemblPlants"/>
        </authorList>
    </citation>
    <scope>IDENTIFICATION</scope>
</reference>
<keyword evidence="5" id="KW-1185">Reference proteome</keyword>
<evidence type="ECO:0000313" key="4">
    <source>
        <dbReference type="EnsemblPlants" id="PAC:32920447.CDS.1"/>
    </source>
</evidence>
<dbReference type="RefSeq" id="XP_024373495.1">
    <property type="nucleotide sequence ID" value="XM_024517727.2"/>
</dbReference>
<accession>A0A2K1KPZ4</accession>
<evidence type="ECO:0000313" key="5">
    <source>
        <dbReference type="Proteomes" id="UP000006727"/>
    </source>
</evidence>
<dbReference type="Gramene" id="Pp3c4_25820V3.3">
    <property type="protein sequence ID" value="PAC:32920449.CDS.1"/>
    <property type="gene ID" value="Pp3c4_25820"/>
</dbReference>
<dbReference type="EnsemblPlants" id="Pp3c4_25820V3.4">
    <property type="protein sequence ID" value="PAC:32920450.CDS.1"/>
    <property type="gene ID" value="Pp3c4_25820"/>
</dbReference>
<evidence type="ECO:0000313" key="3">
    <source>
        <dbReference type="EMBL" id="PNR55864.1"/>
    </source>
</evidence>
<dbReference type="AlphaFoldDB" id="A0A2K1KPZ4"/>
<dbReference type="Gramene" id="Pp3c4_25820V3.1">
    <property type="protein sequence ID" value="PAC:32920447.CDS.1"/>
    <property type="gene ID" value="Pp3c4_25820"/>
</dbReference>
<dbReference type="Pfam" id="PF23733">
    <property type="entry name" value="GRXCR1-2_C"/>
    <property type="match status" value="1"/>
</dbReference>
<dbReference type="PaxDb" id="3218-PP1S110_30V6.1"/>
<feature type="domain" description="Glutaredoxin" evidence="2">
    <location>
        <begin position="485"/>
        <end position="550"/>
    </location>
</feature>
<dbReference type="KEGG" id="ppp:112281336"/>
<feature type="compositionally biased region" description="Polar residues" evidence="1">
    <location>
        <begin position="239"/>
        <end position="248"/>
    </location>
</feature>
<evidence type="ECO:0000259" key="2">
    <source>
        <dbReference type="Pfam" id="PF00462"/>
    </source>
</evidence>
<dbReference type="PANTHER" id="PTHR45669">
    <property type="entry name" value="GLUTAREDOXIN DOMAIN-CONTAINING CYSTEINE-RICH PROTEIN CG12206-RELATED"/>
    <property type="match status" value="1"/>
</dbReference>
<reference evidence="3 5" key="2">
    <citation type="journal article" date="2018" name="Plant J.">
        <title>The Physcomitrella patens chromosome-scale assembly reveals moss genome structure and evolution.</title>
        <authorList>
            <person name="Lang D."/>
            <person name="Ullrich K.K."/>
            <person name="Murat F."/>
            <person name="Fuchs J."/>
            <person name="Jenkins J."/>
            <person name="Haas F.B."/>
            <person name="Piednoel M."/>
            <person name="Gundlach H."/>
            <person name="Van Bel M."/>
            <person name="Meyberg R."/>
            <person name="Vives C."/>
            <person name="Morata J."/>
            <person name="Symeonidi A."/>
            <person name="Hiss M."/>
            <person name="Muchero W."/>
            <person name="Kamisugi Y."/>
            <person name="Saleh O."/>
            <person name="Blanc G."/>
            <person name="Decker E.L."/>
            <person name="van Gessel N."/>
            <person name="Grimwood J."/>
            <person name="Hayes R.D."/>
            <person name="Graham S.W."/>
            <person name="Gunter L.E."/>
            <person name="McDaniel S.F."/>
            <person name="Hoernstein S.N.W."/>
            <person name="Larsson A."/>
            <person name="Li F.W."/>
            <person name="Perroud P.F."/>
            <person name="Phillips J."/>
            <person name="Ranjan P."/>
            <person name="Rokshar D.S."/>
            <person name="Rothfels C.J."/>
            <person name="Schneider L."/>
            <person name="Shu S."/>
            <person name="Stevenson D.W."/>
            <person name="Thummler F."/>
            <person name="Tillich M."/>
            <person name="Villarreal Aguilar J.C."/>
            <person name="Widiez T."/>
            <person name="Wong G.K."/>
            <person name="Wymore A."/>
            <person name="Zhang Y."/>
            <person name="Zimmer A.D."/>
            <person name="Quatrano R.S."/>
            <person name="Mayer K.F.X."/>
            <person name="Goodstein D."/>
            <person name="Casacuberta J.M."/>
            <person name="Vandepoele K."/>
            <person name="Reski R."/>
            <person name="Cuming A.C."/>
            <person name="Tuskan G.A."/>
            <person name="Maumus F."/>
            <person name="Salse J."/>
            <person name="Schmutz J."/>
            <person name="Rensing S.A."/>
        </authorList>
    </citation>
    <scope>NUCLEOTIDE SEQUENCE [LARGE SCALE GENOMIC DNA]</scope>
    <source>
        <strain evidence="4 5">cv. Gransden 2004</strain>
    </source>
</reference>
<dbReference type="EnsemblPlants" id="Pp3c4_25820V3.1">
    <property type="protein sequence ID" value="PAC:32920447.CDS.1"/>
    <property type="gene ID" value="Pp3c4_25820"/>
</dbReference>
<feature type="region of interest" description="Disordered" evidence="1">
    <location>
        <begin position="395"/>
        <end position="421"/>
    </location>
</feature>
<feature type="region of interest" description="Disordered" evidence="1">
    <location>
        <begin position="225"/>
        <end position="248"/>
    </location>
</feature>
<dbReference type="STRING" id="3218.A0A2K1KPZ4"/>
<proteinExistence type="predicted"/>